<evidence type="ECO:0000259" key="2">
    <source>
        <dbReference type="Pfam" id="PF12770"/>
    </source>
</evidence>
<evidence type="ECO:0000313" key="4">
    <source>
        <dbReference type="Proteomes" id="UP000326780"/>
    </source>
</evidence>
<evidence type="ECO:0000313" key="3">
    <source>
        <dbReference type="EMBL" id="QFZ82046.1"/>
    </source>
</evidence>
<organism evidence="3 4">
    <name type="scientific">Variovorax paradoxus</name>
    <dbReference type="NCBI Taxonomy" id="34073"/>
    <lineage>
        <taxon>Bacteria</taxon>
        <taxon>Pseudomonadati</taxon>
        <taxon>Pseudomonadota</taxon>
        <taxon>Betaproteobacteria</taxon>
        <taxon>Burkholderiales</taxon>
        <taxon>Comamonadaceae</taxon>
        <taxon>Variovorax</taxon>
    </lineage>
</organism>
<feature type="region of interest" description="Disordered" evidence="1">
    <location>
        <begin position="40"/>
        <end position="61"/>
    </location>
</feature>
<sequence>MAWFSRWGCTHPARRRAGLAAGAVGLVGVLLLGPGGPSALAQRPAPAPPAAPAASAGGPSAEAAADRMAQARLADTDTLLALTSEGAVLYGQDAVKLSGYQYCSQAVALAEAGEFRQSVRAASKALHLANATSDPNLRAVANRDLAIVYSYSGQLEKAEEFAREALRHTARDPKLVVGPVQKVIGDVRTRRGDFAGAVLSYDEALANSSPRYAPLVQASLVNALIEAGDAARARQVLGGMAEPREAPLAAQLERTRARLLLAENKPTEARDRYRALTTRQVGTDTAYYRLWAWDGVARSELALGQKQAAADAAGRALADVDQVRARFRSEEVKMGLFSDLQSVFERGVSVYSEAGDPQRAFEVSEHSRSRALLDAVRGRAKLSESSAGMVGVAALQRTLAADERVVQYHALPDRLMVWVVGPDSITEKRIGVKREELTELVETFRNSIVRGRRAAITNADKLGAALLGPLGLVPGQRVVVVPHGPLHYLPFQALRLDGRYLIETHPVSVAPSISIAVQLAQRTPRVNASLTAFGNPRIEDKYDLPGAETEVKQLAQLFPRNTVYMGAAATKTQFRDVASRSPLMHVAAHAEADEVDPLYSRILLANEGGKQNFLEAHEILAMPMEGTALVTLSACESGLGRIAQGDEVLGFTRSFLSAGSSSLIASLWPVSDDATAVLMGTLYGELAKGRDIQKAMQAGQLAVLKDPKMSHPFFWAPFNLIGNWRLTVGG</sequence>
<dbReference type="AlphaFoldDB" id="A0A5Q0LXX3"/>
<feature type="domain" description="CHAT" evidence="2">
    <location>
        <begin position="460"/>
        <end position="723"/>
    </location>
</feature>
<evidence type="ECO:0000256" key="1">
    <source>
        <dbReference type="SAM" id="MobiDB-lite"/>
    </source>
</evidence>
<dbReference type="SUPFAM" id="SSF48452">
    <property type="entry name" value="TPR-like"/>
    <property type="match status" value="1"/>
</dbReference>
<protein>
    <submittedName>
        <fullName evidence="3">CHAT domain-containing protein</fullName>
    </submittedName>
</protein>
<dbReference type="Proteomes" id="UP000326780">
    <property type="component" value="Chromosome"/>
</dbReference>
<proteinExistence type="predicted"/>
<reference evidence="3 4" key="1">
    <citation type="submission" date="2019-10" db="EMBL/GenBank/DDBJ databases">
        <title>Complete genome sequence of Variovorax paradoxus 5C-2.</title>
        <authorList>
            <person name="Gogoleva N.E."/>
            <person name="Balkin A.S."/>
        </authorList>
    </citation>
    <scope>NUCLEOTIDE SEQUENCE [LARGE SCALE GENOMIC DNA]</scope>
    <source>
        <strain evidence="3 4">5C-2</strain>
    </source>
</reference>
<accession>A0A5Q0LXX3</accession>
<gene>
    <name evidence="3" type="ORF">GFK26_04405</name>
</gene>
<dbReference type="PANTHER" id="PTHR10098">
    <property type="entry name" value="RAPSYN-RELATED"/>
    <property type="match status" value="1"/>
</dbReference>
<feature type="compositionally biased region" description="Low complexity" evidence="1">
    <location>
        <begin position="52"/>
        <end position="61"/>
    </location>
</feature>
<dbReference type="Gene3D" id="1.25.40.10">
    <property type="entry name" value="Tetratricopeptide repeat domain"/>
    <property type="match status" value="1"/>
</dbReference>
<dbReference type="EMBL" id="CP045644">
    <property type="protein sequence ID" value="QFZ82046.1"/>
    <property type="molecule type" value="Genomic_DNA"/>
</dbReference>
<dbReference type="InterPro" id="IPR024983">
    <property type="entry name" value="CHAT_dom"/>
</dbReference>
<name>A0A5Q0LXX3_VARPD</name>
<dbReference type="InterPro" id="IPR011990">
    <property type="entry name" value="TPR-like_helical_dom_sf"/>
</dbReference>
<dbReference type="Pfam" id="PF12770">
    <property type="entry name" value="CHAT"/>
    <property type="match status" value="1"/>
</dbReference>